<dbReference type="Proteomes" id="UP000254069">
    <property type="component" value="Unassembled WGS sequence"/>
</dbReference>
<dbReference type="EMBL" id="UGYO01000001">
    <property type="protein sequence ID" value="SUI47125.1"/>
    <property type="molecule type" value="Genomic_DNA"/>
</dbReference>
<protein>
    <submittedName>
        <fullName evidence="1">Uncharacterized protein</fullName>
    </submittedName>
</protein>
<name>A0A379YM74_9GAMM</name>
<sequence>MGREKAKQLQKEEGWNTKALIEEYRCKECETLISYDERELYFKINRCTYCHYTLSKDD</sequence>
<reference evidence="1 2" key="1">
    <citation type="submission" date="2018-06" db="EMBL/GenBank/DDBJ databases">
        <authorList>
            <consortium name="Pathogen Informatics"/>
            <person name="Doyle S."/>
        </authorList>
    </citation>
    <scope>NUCLEOTIDE SEQUENCE [LARGE SCALE GENOMIC DNA]</scope>
    <source>
        <strain evidence="1 2">NCTC10738</strain>
    </source>
</reference>
<accession>A0A379YM74</accession>
<evidence type="ECO:0000313" key="2">
    <source>
        <dbReference type="Proteomes" id="UP000254069"/>
    </source>
</evidence>
<evidence type="ECO:0000313" key="1">
    <source>
        <dbReference type="EMBL" id="SUI47125.1"/>
    </source>
</evidence>
<organism evidence="1 2">
    <name type="scientific">Shewanella algae</name>
    <dbReference type="NCBI Taxonomy" id="38313"/>
    <lineage>
        <taxon>Bacteria</taxon>
        <taxon>Pseudomonadati</taxon>
        <taxon>Pseudomonadota</taxon>
        <taxon>Gammaproteobacteria</taxon>
        <taxon>Alteromonadales</taxon>
        <taxon>Shewanellaceae</taxon>
        <taxon>Shewanella</taxon>
    </lineage>
</organism>
<keyword evidence="2" id="KW-1185">Reference proteome</keyword>
<gene>
    <name evidence="1" type="ORF">NCTC10738_00239</name>
</gene>
<proteinExistence type="predicted"/>
<dbReference type="AlphaFoldDB" id="A0A379YM74"/>